<protein>
    <recommendedName>
        <fullName evidence="5">Bis(5'-nucleosyl)-tetraphosphatase, symmetrical</fullName>
        <ecNumber evidence="5">3.6.1.41</ecNumber>
    </recommendedName>
    <alternativeName>
        <fullName evidence="5">Ap4A hydrolase</fullName>
    </alternativeName>
    <alternativeName>
        <fullName evidence="5">Diadenosine 5',5'''-P1,P4-tetraphosphate pyrophosphohydrolase</fullName>
    </alternativeName>
    <alternativeName>
        <fullName evidence="5">Diadenosine tetraphosphatase</fullName>
    </alternativeName>
</protein>
<evidence type="ECO:0000313" key="7">
    <source>
        <dbReference type="EMBL" id="MBB5018325.1"/>
    </source>
</evidence>
<dbReference type="EMBL" id="JACHHY010000008">
    <property type="protein sequence ID" value="MBB5018325.1"/>
    <property type="molecule type" value="Genomic_DNA"/>
</dbReference>
<name>A0A840MLF1_9PROT</name>
<accession>A0A840MLF1</accession>
<dbReference type="NCBIfam" id="NF001204">
    <property type="entry name" value="PRK00166.1"/>
    <property type="match status" value="1"/>
</dbReference>
<comment type="catalytic activity">
    <reaction evidence="4 5">
        <text>P(1),P(4)-bis(5'-adenosyl) tetraphosphate + H2O = 2 ADP + 2 H(+)</text>
        <dbReference type="Rhea" id="RHEA:24252"/>
        <dbReference type="ChEBI" id="CHEBI:15377"/>
        <dbReference type="ChEBI" id="CHEBI:15378"/>
        <dbReference type="ChEBI" id="CHEBI:58141"/>
        <dbReference type="ChEBI" id="CHEBI:456216"/>
        <dbReference type="EC" id="3.6.1.41"/>
    </reaction>
</comment>
<comment type="function">
    <text evidence="1 5">Hydrolyzes diadenosine 5',5'''-P1,P4-tetraphosphate to yield ADP.</text>
</comment>
<dbReference type="PANTHER" id="PTHR40942:SF4">
    <property type="entry name" value="CYTOCHROME C5"/>
    <property type="match status" value="1"/>
</dbReference>
<dbReference type="AlphaFoldDB" id="A0A840MLF1"/>
<dbReference type="CDD" id="cd07422">
    <property type="entry name" value="MPP_ApaH"/>
    <property type="match status" value="1"/>
</dbReference>
<dbReference type="Pfam" id="PF00149">
    <property type="entry name" value="Metallophos"/>
    <property type="match status" value="1"/>
</dbReference>
<dbReference type="RefSeq" id="WP_184037439.1">
    <property type="nucleotide sequence ID" value="NZ_JACHHY010000008.1"/>
</dbReference>
<dbReference type="PANTHER" id="PTHR40942">
    <property type="match status" value="1"/>
</dbReference>
<evidence type="ECO:0000256" key="5">
    <source>
        <dbReference type="HAMAP-Rule" id="MF_00199"/>
    </source>
</evidence>
<dbReference type="SUPFAM" id="SSF56300">
    <property type="entry name" value="Metallo-dependent phosphatases"/>
    <property type="match status" value="1"/>
</dbReference>
<dbReference type="NCBIfam" id="TIGR00668">
    <property type="entry name" value="apaH"/>
    <property type="match status" value="1"/>
</dbReference>
<comment type="similarity">
    <text evidence="2 5">Belongs to the Ap4A hydrolase family.</text>
</comment>
<feature type="domain" description="Calcineurin-like phosphoesterase" evidence="6">
    <location>
        <begin position="3"/>
        <end position="146"/>
    </location>
</feature>
<dbReference type="InterPro" id="IPR004843">
    <property type="entry name" value="Calcineurin-like_PHP"/>
</dbReference>
<evidence type="ECO:0000259" key="6">
    <source>
        <dbReference type="Pfam" id="PF00149"/>
    </source>
</evidence>
<proteinExistence type="inferred from homology"/>
<dbReference type="Proteomes" id="UP000575898">
    <property type="component" value="Unassembled WGS sequence"/>
</dbReference>
<dbReference type="HAMAP" id="MF_00199">
    <property type="entry name" value="ApaH"/>
    <property type="match status" value="1"/>
</dbReference>
<evidence type="ECO:0000256" key="2">
    <source>
        <dbReference type="ARBA" id="ARBA00005419"/>
    </source>
</evidence>
<evidence type="ECO:0000313" key="8">
    <source>
        <dbReference type="Proteomes" id="UP000575898"/>
    </source>
</evidence>
<keyword evidence="8" id="KW-1185">Reference proteome</keyword>
<sequence length="275" mass="30808">MALYAIGDIQGCFEPFQSLLEQIRFDPAADRLWLTGDLVNRGPGSLDMLRWAYTHRDQIRMVLGNHDLHLLAVAAGHGRLHKTDTLAPLLAAPDAPVLLDWLRHQPLVHWEQGWLMVHAGLLPQWSAEQALALSDEVSAWLRGPNHSELFRHMYGNEPKRWHDDLQGWDRLRLIVNAMTRMRLTTRDGDIDLAFKGELPDAPATLCAWFDAPGRRSAGQPIVCGHWSALGLCLRDDLAAIDTGCLWGGSLTAIRLDDRQVFQLPCAAAADLAQWQ</sequence>
<dbReference type="InterPro" id="IPR004617">
    <property type="entry name" value="ApaH"/>
</dbReference>
<evidence type="ECO:0000256" key="1">
    <source>
        <dbReference type="ARBA" id="ARBA00003413"/>
    </source>
</evidence>
<dbReference type="Gene3D" id="3.60.21.10">
    <property type="match status" value="1"/>
</dbReference>
<dbReference type="PIRSF" id="PIRSF000903">
    <property type="entry name" value="B5n-ttraPtase_sm"/>
    <property type="match status" value="1"/>
</dbReference>
<evidence type="ECO:0000256" key="4">
    <source>
        <dbReference type="ARBA" id="ARBA00049417"/>
    </source>
</evidence>
<gene>
    <name evidence="5" type="primary">apaH</name>
    <name evidence="7" type="ORF">HNQ59_001613</name>
</gene>
<dbReference type="InterPro" id="IPR029052">
    <property type="entry name" value="Metallo-depent_PP-like"/>
</dbReference>
<organism evidence="7 8">
    <name type="scientific">Chitinivorax tropicus</name>
    <dbReference type="NCBI Taxonomy" id="714531"/>
    <lineage>
        <taxon>Bacteria</taxon>
        <taxon>Pseudomonadati</taxon>
        <taxon>Pseudomonadota</taxon>
        <taxon>Betaproteobacteria</taxon>
        <taxon>Chitinivorax</taxon>
    </lineage>
</organism>
<evidence type="ECO:0000256" key="3">
    <source>
        <dbReference type="ARBA" id="ARBA00022801"/>
    </source>
</evidence>
<dbReference type="GO" id="GO:0008803">
    <property type="term" value="F:bis(5'-nucleosyl)-tetraphosphatase (symmetrical) activity"/>
    <property type="evidence" value="ECO:0007669"/>
    <property type="project" value="UniProtKB-UniRule"/>
</dbReference>
<comment type="caution">
    <text evidence="7">The sequence shown here is derived from an EMBL/GenBank/DDBJ whole genome shotgun (WGS) entry which is preliminary data.</text>
</comment>
<reference evidence="7 8" key="1">
    <citation type="submission" date="2020-08" db="EMBL/GenBank/DDBJ databases">
        <title>Genomic Encyclopedia of Type Strains, Phase IV (KMG-IV): sequencing the most valuable type-strain genomes for metagenomic binning, comparative biology and taxonomic classification.</title>
        <authorList>
            <person name="Goeker M."/>
        </authorList>
    </citation>
    <scope>NUCLEOTIDE SEQUENCE [LARGE SCALE GENOMIC DNA]</scope>
    <source>
        <strain evidence="7 8">DSM 27165</strain>
    </source>
</reference>
<dbReference type="EC" id="3.6.1.41" evidence="5"/>
<keyword evidence="3 5" id="KW-0378">Hydrolase</keyword>